<keyword evidence="2 5" id="KW-0645">Protease</keyword>
<reference evidence="7" key="2">
    <citation type="journal article" name="BMC Genomics">
        <title>New genome assemblies reveal patterns of domestication and adaptation across Brettanomyces (Dekkera) species.</title>
        <authorList>
            <person name="Roach M.J."/>
            <person name="Borneman A.R."/>
        </authorList>
    </citation>
    <scope>NUCLEOTIDE SEQUENCE</scope>
    <source>
        <strain evidence="7">UCD 2041</strain>
    </source>
</reference>
<evidence type="ECO:0000259" key="6">
    <source>
        <dbReference type="Pfam" id="PF00082"/>
    </source>
</evidence>
<name>A0A871R7K3_DEKBR</name>
<dbReference type="PRINTS" id="PR00723">
    <property type="entry name" value="SUBTILISIN"/>
</dbReference>
<dbReference type="OrthoDB" id="206201at2759"/>
<dbReference type="AlphaFoldDB" id="A0A871R7K3"/>
<organism evidence="7 8">
    <name type="scientific">Dekkera bruxellensis</name>
    <name type="common">Brettanomyces custersii</name>
    <dbReference type="NCBI Taxonomy" id="5007"/>
    <lineage>
        <taxon>Eukaryota</taxon>
        <taxon>Fungi</taxon>
        <taxon>Dikarya</taxon>
        <taxon>Ascomycota</taxon>
        <taxon>Saccharomycotina</taxon>
        <taxon>Pichiomycetes</taxon>
        <taxon>Pichiales</taxon>
        <taxon>Pichiaceae</taxon>
        <taxon>Brettanomyces</taxon>
    </lineage>
</organism>
<feature type="active site" description="Charge relay system" evidence="5">
    <location>
        <position position="278"/>
    </location>
</feature>
<dbReference type="SUPFAM" id="SSF52743">
    <property type="entry name" value="Subtilisin-like"/>
    <property type="match status" value="1"/>
</dbReference>
<evidence type="ECO:0000256" key="4">
    <source>
        <dbReference type="ARBA" id="ARBA00022825"/>
    </source>
</evidence>
<evidence type="ECO:0000313" key="8">
    <source>
        <dbReference type="Proteomes" id="UP000663131"/>
    </source>
</evidence>
<comment type="similarity">
    <text evidence="1 5">Belongs to the peptidase S8 family.</text>
</comment>
<feature type="domain" description="Peptidase S8/S53" evidence="6">
    <location>
        <begin position="116"/>
        <end position="294"/>
    </location>
</feature>
<protein>
    <recommendedName>
        <fullName evidence="6">Peptidase S8/S53 domain-containing protein</fullName>
    </recommendedName>
</protein>
<dbReference type="GO" id="GO:0004252">
    <property type="term" value="F:serine-type endopeptidase activity"/>
    <property type="evidence" value="ECO:0007669"/>
    <property type="project" value="UniProtKB-UniRule"/>
</dbReference>
<dbReference type="InterPro" id="IPR015500">
    <property type="entry name" value="Peptidase_S8_subtilisin-rel"/>
</dbReference>
<proteinExistence type="inferred from homology"/>
<dbReference type="EMBL" id="CP063136">
    <property type="protein sequence ID" value="QOU20684.1"/>
    <property type="molecule type" value="Genomic_DNA"/>
</dbReference>
<accession>A0A871R7K3</accession>
<reference evidence="7" key="1">
    <citation type="submission" date="2020-10" db="EMBL/GenBank/DDBJ databases">
        <authorList>
            <person name="Palmer J.M."/>
        </authorList>
    </citation>
    <scope>NUCLEOTIDE SEQUENCE</scope>
    <source>
        <strain evidence="7">UCD 2041</strain>
    </source>
</reference>
<dbReference type="PROSITE" id="PS51892">
    <property type="entry name" value="SUBTILASE"/>
    <property type="match status" value="1"/>
</dbReference>
<evidence type="ECO:0000256" key="2">
    <source>
        <dbReference type="ARBA" id="ARBA00022670"/>
    </source>
</evidence>
<keyword evidence="3 5" id="KW-0378">Hydrolase</keyword>
<dbReference type="PANTHER" id="PTHR43806">
    <property type="entry name" value="PEPTIDASE S8"/>
    <property type="match status" value="1"/>
</dbReference>
<feature type="active site" description="Charge relay system" evidence="5">
    <location>
        <position position="128"/>
    </location>
</feature>
<evidence type="ECO:0000313" key="7">
    <source>
        <dbReference type="EMBL" id="QOU20684.1"/>
    </source>
</evidence>
<gene>
    <name evidence="7" type="ORF">BRETT_000395</name>
</gene>
<dbReference type="InterPro" id="IPR000209">
    <property type="entry name" value="Peptidase_S8/S53_dom"/>
</dbReference>
<dbReference type="PANTHER" id="PTHR43806:SF13">
    <property type="entry name" value="SUBTILASE-TYPE PROTEINASE RRT12"/>
    <property type="match status" value="1"/>
</dbReference>
<feature type="active site" description="Charge relay system" evidence="5">
    <location>
        <position position="100"/>
    </location>
</feature>
<keyword evidence="4 5" id="KW-0720">Serine protease</keyword>
<dbReference type="InterPro" id="IPR050131">
    <property type="entry name" value="Peptidase_S8_subtilisin-like"/>
</dbReference>
<dbReference type="Pfam" id="PF00082">
    <property type="entry name" value="Peptidase_S8"/>
    <property type="match status" value="1"/>
</dbReference>
<dbReference type="InterPro" id="IPR036852">
    <property type="entry name" value="Peptidase_S8/S53_dom_sf"/>
</dbReference>
<sequence length="335" mass="36445">MNGGNNAAYTRYEKLCTNCSNIHIGSFEGIVGKFELSTLKSMYFDEFVEAISLDRNIEAASVQNFAPKHLARISQRHRILRHQTMDYVYENRTSTVYLLDSGICSNCSEFGDRVISSENQRKEEFSEHGTEVASILGGETLGAAKNAIMIDYKVLNENGRGKMSDVLLALEEINEKKVNGVILLPFVGRRNFILDCAISEMVEAGFIVIAAAGNYQTDACLFSPSGSSSVITVGSVDVTTDELAPFSNYGPCVNLYADGVNLETMTTNGSVTLQSGTSFSAALVAGVVSSVFTLNSTMGGNLNEIITEIRTPKAGSTNLRQFDHEIRILSYLAKD</sequence>
<dbReference type="Proteomes" id="UP000663131">
    <property type="component" value="Chromosome 8"/>
</dbReference>
<dbReference type="KEGG" id="bbrx:BRETT_000395"/>
<dbReference type="GeneID" id="64572320"/>
<evidence type="ECO:0000256" key="3">
    <source>
        <dbReference type="ARBA" id="ARBA00022801"/>
    </source>
</evidence>
<evidence type="ECO:0000256" key="5">
    <source>
        <dbReference type="PROSITE-ProRule" id="PRU01240"/>
    </source>
</evidence>
<dbReference type="GO" id="GO:0006508">
    <property type="term" value="P:proteolysis"/>
    <property type="evidence" value="ECO:0007669"/>
    <property type="project" value="UniProtKB-KW"/>
</dbReference>
<dbReference type="Gene3D" id="3.40.50.200">
    <property type="entry name" value="Peptidase S8/S53 domain"/>
    <property type="match status" value="1"/>
</dbReference>
<evidence type="ECO:0000256" key="1">
    <source>
        <dbReference type="ARBA" id="ARBA00011073"/>
    </source>
</evidence>
<dbReference type="RefSeq" id="XP_041137177.1">
    <property type="nucleotide sequence ID" value="XM_041278963.1"/>
</dbReference>